<dbReference type="InterPro" id="IPR010982">
    <property type="entry name" value="Lambda_DNA-bd_dom_sf"/>
</dbReference>
<evidence type="ECO:0000313" key="5">
    <source>
        <dbReference type="EMBL" id="GAA4457364.1"/>
    </source>
</evidence>
<dbReference type="Gene3D" id="1.10.260.40">
    <property type="entry name" value="lambda repressor-like DNA-binding domains"/>
    <property type="match status" value="1"/>
</dbReference>
<dbReference type="CDD" id="cd01392">
    <property type="entry name" value="HTH_LacI"/>
    <property type="match status" value="1"/>
</dbReference>
<dbReference type="EMBL" id="BAABGA010000040">
    <property type="protein sequence ID" value="GAA4457364.1"/>
    <property type="molecule type" value="Genomic_DNA"/>
</dbReference>
<dbReference type="PANTHER" id="PTHR30146:SF109">
    <property type="entry name" value="HTH-TYPE TRANSCRIPTIONAL REGULATOR GALS"/>
    <property type="match status" value="1"/>
</dbReference>
<keyword evidence="1" id="KW-0805">Transcription regulation</keyword>
<evidence type="ECO:0000313" key="6">
    <source>
        <dbReference type="Proteomes" id="UP001500840"/>
    </source>
</evidence>
<dbReference type="InterPro" id="IPR000843">
    <property type="entry name" value="HTH_LacI"/>
</dbReference>
<keyword evidence="6" id="KW-1185">Reference proteome</keyword>
<keyword evidence="3" id="KW-0804">Transcription</keyword>
<name>A0ABP8MWS4_9BACT</name>
<comment type="caution">
    <text evidence="5">The sequence shown here is derived from an EMBL/GenBank/DDBJ whole genome shotgun (WGS) entry which is preliminary data.</text>
</comment>
<dbReference type="InterPro" id="IPR046335">
    <property type="entry name" value="LacI/GalR-like_sensor"/>
</dbReference>
<proteinExistence type="predicted"/>
<evidence type="ECO:0000256" key="2">
    <source>
        <dbReference type="ARBA" id="ARBA00023125"/>
    </source>
</evidence>
<dbReference type="SUPFAM" id="SSF53822">
    <property type="entry name" value="Periplasmic binding protein-like I"/>
    <property type="match status" value="1"/>
</dbReference>
<evidence type="ECO:0000259" key="4">
    <source>
        <dbReference type="PROSITE" id="PS50932"/>
    </source>
</evidence>
<evidence type="ECO:0000256" key="3">
    <source>
        <dbReference type="ARBA" id="ARBA00023163"/>
    </source>
</evidence>
<dbReference type="PANTHER" id="PTHR30146">
    <property type="entry name" value="LACI-RELATED TRANSCRIPTIONAL REPRESSOR"/>
    <property type="match status" value="1"/>
</dbReference>
<dbReference type="Gene3D" id="3.40.50.2300">
    <property type="match status" value="2"/>
</dbReference>
<dbReference type="Pfam" id="PF00356">
    <property type="entry name" value="LacI"/>
    <property type="match status" value="1"/>
</dbReference>
<dbReference type="Pfam" id="PF13377">
    <property type="entry name" value="Peripla_BP_3"/>
    <property type="match status" value="1"/>
</dbReference>
<dbReference type="Proteomes" id="UP001500840">
    <property type="component" value="Unassembled WGS sequence"/>
</dbReference>
<reference evidence="6" key="1">
    <citation type="journal article" date="2019" name="Int. J. Syst. Evol. Microbiol.">
        <title>The Global Catalogue of Microorganisms (GCM) 10K type strain sequencing project: providing services to taxonomists for standard genome sequencing and annotation.</title>
        <authorList>
            <consortium name="The Broad Institute Genomics Platform"/>
            <consortium name="The Broad Institute Genome Sequencing Center for Infectious Disease"/>
            <person name="Wu L."/>
            <person name="Ma J."/>
        </authorList>
    </citation>
    <scope>NUCLEOTIDE SEQUENCE [LARGE SCALE GENOMIC DNA]</scope>
    <source>
        <strain evidence="6">JCM 17759</strain>
    </source>
</reference>
<evidence type="ECO:0000256" key="1">
    <source>
        <dbReference type="ARBA" id="ARBA00023015"/>
    </source>
</evidence>
<dbReference type="SMART" id="SM00354">
    <property type="entry name" value="HTH_LACI"/>
    <property type="match status" value="1"/>
</dbReference>
<organism evidence="5 6">
    <name type="scientific">Novipirellula rosea</name>
    <dbReference type="NCBI Taxonomy" id="1031540"/>
    <lineage>
        <taxon>Bacteria</taxon>
        <taxon>Pseudomonadati</taxon>
        <taxon>Planctomycetota</taxon>
        <taxon>Planctomycetia</taxon>
        <taxon>Pirellulales</taxon>
        <taxon>Pirellulaceae</taxon>
        <taxon>Novipirellula</taxon>
    </lineage>
</organism>
<dbReference type="SUPFAM" id="SSF47413">
    <property type="entry name" value="lambda repressor-like DNA-binding domains"/>
    <property type="match status" value="1"/>
</dbReference>
<dbReference type="PROSITE" id="PS50932">
    <property type="entry name" value="HTH_LACI_2"/>
    <property type="match status" value="1"/>
</dbReference>
<sequence length="339" mass="36590">MSVTLQDVADAAGVSVSVASRSLNGRAREYRISVETEKAVKKTAAKLGFRPSQVARSLRLKRSGLVGVVVPDLSNPFFASIAREVTLAAEHDGYSVIVADSRETTANEEKLIEQLLGRQIEALVVCPVGRQHDHLAAIDASGLPVVLVDRGFAKSKLVQVTSDHRCGAQRATELLLDHGHRSIGVLQGLPGTLPNDQRIEGLRAGLAKHDIELDSSMVAGDSFSEHSGYESARQLLSTHPNITAFFAFSTPNALGALRAVSEMGLRVPEDLSIVTFDDIPFADFMSVPLTTVAQDVPALGRTAAELISKQLRTGKRPRTKKHSIEVHLVNRDSIREAKQ</sequence>
<dbReference type="CDD" id="cd06267">
    <property type="entry name" value="PBP1_LacI_sugar_binding-like"/>
    <property type="match status" value="1"/>
</dbReference>
<keyword evidence="2" id="KW-0238">DNA-binding</keyword>
<accession>A0ABP8MWS4</accession>
<protein>
    <submittedName>
        <fullName evidence="5">Substrate-binding domain-containing protein</fullName>
    </submittedName>
</protein>
<feature type="domain" description="HTH lacI-type" evidence="4">
    <location>
        <begin position="3"/>
        <end position="60"/>
    </location>
</feature>
<dbReference type="InterPro" id="IPR028082">
    <property type="entry name" value="Peripla_BP_I"/>
</dbReference>
<gene>
    <name evidence="5" type="ORF">GCM10023156_34060</name>
</gene>